<dbReference type="Proteomes" id="UP000053676">
    <property type="component" value="Unassembled WGS sequence"/>
</dbReference>
<dbReference type="GO" id="GO:0017147">
    <property type="term" value="F:Wnt-protein binding"/>
    <property type="evidence" value="ECO:0007669"/>
    <property type="project" value="TreeGrafter"/>
</dbReference>
<dbReference type="GO" id="GO:0060070">
    <property type="term" value="P:canonical Wnt signaling pathway"/>
    <property type="evidence" value="ECO:0007669"/>
    <property type="project" value="TreeGrafter"/>
</dbReference>
<dbReference type="InterPro" id="IPR011042">
    <property type="entry name" value="6-blade_b-propeller_TolB-like"/>
</dbReference>
<evidence type="ECO:0008006" key="3">
    <source>
        <dbReference type="Google" id="ProtNLM"/>
    </source>
</evidence>
<organism evidence="1 2">
    <name type="scientific">Necator americanus</name>
    <name type="common">Human hookworm</name>
    <dbReference type="NCBI Taxonomy" id="51031"/>
    <lineage>
        <taxon>Eukaryota</taxon>
        <taxon>Metazoa</taxon>
        <taxon>Ecdysozoa</taxon>
        <taxon>Nematoda</taxon>
        <taxon>Chromadorea</taxon>
        <taxon>Rhabditida</taxon>
        <taxon>Rhabditina</taxon>
        <taxon>Rhabditomorpha</taxon>
        <taxon>Strongyloidea</taxon>
        <taxon>Ancylostomatidae</taxon>
        <taxon>Bunostominae</taxon>
        <taxon>Necator</taxon>
    </lineage>
</organism>
<dbReference type="KEGG" id="nai:NECAME_11515"/>
<dbReference type="SUPFAM" id="SSF63825">
    <property type="entry name" value="YWTD domain"/>
    <property type="match status" value="1"/>
</dbReference>
<dbReference type="PANTHER" id="PTHR46513:SF13">
    <property type="entry name" value="EGF-LIKE DOMAIN-CONTAINING PROTEIN"/>
    <property type="match status" value="1"/>
</dbReference>
<reference evidence="2" key="1">
    <citation type="journal article" date="2014" name="Nat. Genet.">
        <title>Genome of the human hookworm Necator americanus.</title>
        <authorList>
            <person name="Tang Y.T."/>
            <person name="Gao X."/>
            <person name="Rosa B.A."/>
            <person name="Abubucker S."/>
            <person name="Hallsworth-Pepin K."/>
            <person name="Martin J."/>
            <person name="Tyagi R."/>
            <person name="Heizer E."/>
            <person name="Zhang X."/>
            <person name="Bhonagiri-Palsikar V."/>
            <person name="Minx P."/>
            <person name="Warren W.C."/>
            <person name="Wang Q."/>
            <person name="Zhan B."/>
            <person name="Hotez P.J."/>
            <person name="Sternberg P.W."/>
            <person name="Dougall A."/>
            <person name="Gaze S.T."/>
            <person name="Mulvenna J."/>
            <person name="Sotillo J."/>
            <person name="Ranganathan S."/>
            <person name="Rabelo E.M."/>
            <person name="Wilson R.K."/>
            <person name="Felgner P.L."/>
            <person name="Bethony J."/>
            <person name="Hawdon J.M."/>
            <person name="Gasser R.B."/>
            <person name="Loukas A."/>
            <person name="Mitreva M."/>
        </authorList>
    </citation>
    <scope>NUCLEOTIDE SEQUENCE [LARGE SCALE GENOMIC DNA]</scope>
</reference>
<dbReference type="PANTHER" id="PTHR46513">
    <property type="entry name" value="VITELLOGENIN RECEPTOR-LIKE PROTEIN-RELATED-RELATED"/>
    <property type="match status" value="1"/>
</dbReference>
<dbReference type="SMART" id="SM00135">
    <property type="entry name" value="LY"/>
    <property type="match status" value="3"/>
</dbReference>
<evidence type="ECO:0000313" key="1">
    <source>
        <dbReference type="EMBL" id="ETN76663.1"/>
    </source>
</evidence>
<dbReference type="STRING" id="51031.W2T425"/>
<dbReference type="Gene3D" id="2.120.10.30">
    <property type="entry name" value="TolB, C-terminal domain"/>
    <property type="match status" value="1"/>
</dbReference>
<protein>
    <recommendedName>
        <fullName evidence="3">Low-density lipoprotein receptor repeat class B</fullName>
    </recommendedName>
</protein>
<dbReference type="EMBL" id="KI660213">
    <property type="protein sequence ID" value="ETN76663.1"/>
    <property type="molecule type" value="Genomic_DNA"/>
</dbReference>
<name>W2T425_NECAM</name>
<dbReference type="InterPro" id="IPR050778">
    <property type="entry name" value="Cueball_EGF_LRP_Nidogen"/>
</dbReference>
<dbReference type="OMA" id="EEHPSIM"/>
<dbReference type="AlphaFoldDB" id="W2T425"/>
<evidence type="ECO:0000313" key="2">
    <source>
        <dbReference type="Proteomes" id="UP000053676"/>
    </source>
</evidence>
<dbReference type="OrthoDB" id="9990982at2759"/>
<gene>
    <name evidence="1" type="ORF">NECAME_11515</name>
</gene>
<accession>W2T425</accession>
<dbReference type="GO" id="GO:0042813">
    <property type="term" value="F:Wnt receptor activity"/>
    <property type="evidence" value="ECO:0007669"/>
    <property type="project" value="TreeGrafter"/>
</dbReference>
<proteinExistence type="predicted"/>
<dbReference type="GO" id="GO:0005886">
    <property type="term" value="C:plasma membrane"/>
    <property type="evidence" value="ECO:0007669"/>
    <property type="project" value="TreeGrafter"/>
</dbReference>
<keyword evidence="2" id="KW-1185">Reference proteome</keyword>
<sequence length="184" mass="20785">MFSEVGEVEGISLDVINRELYYTRSNPPSIWRLSMSADDPSSYPVVPTRVAFLGQGNKPKDIVVHSCRMLIFFTNSGTIPSIERMYYSGYRRERIIEDEIIGESRISIDYTAEKLYFAEINSAKIYRVDFDGKHKEVSAHVAPDILTVEAAFVFHCRKNVIATMTVSISPMKSIVNAMKMNSGV</sequence>
<dbReference type="InterPro" id="IPR000033">
    <property type="entry name" value="LDLR_classB_rpt"/>
</dbReference>